<dbReference type="SUPFAM" id="SSF56112">
    <property type="entry name" value="Protein kinase-like (PK-like)"/>
    <property type="match status" value="1"/>
</dbReference>
<gene>
    <name evidence="2" type="ORF">PG986_009848</name>
</gene>
<dbReference type="EMBL" id="JAQQWE010000006">
    <property type="protein sequence ID" value="KAK7948962.1"/>
    <property type="molecule type" value="Genomic_DNA"/>
</dbReference>
<dbReference type="Proteomes" id="UP001391051">
    <property type="component" value="Unassembled WGS sequence"/>
</dbReference>
<dbReference type="GO" id="GO:0016301">
    <property type="term" value="F:kinase activity"/>
    <property type="evidence" value="ECO:0007669"/>
    <property type="project" value="UniProtKB-KW"/>
</dbReference>
<evidence type="ECO:0000259" key="1">
    <source>
        <dbReference type="PROSITE" id="PS50011"/>
    </source>
</evidence>
<evidence type="ECO:0000313" key="3">
    <source>
        <dbReference type="Proteomes" id="UP001391051"/>
    </source>
</evidence>
<dbReference type="PROSITE" id="PS00108">
    <property type="entry name" value="PROTEIN_KINASE_ST"/>
    <property type="match status" value="1"/>
</dbReference>
<proteinExistence type="predicted"/>
<dbReference type="RefSeq" id="XP_066698468.1">
    <property type="nucleotide sequence ID" value="XM_066846070.1"/>
</dbReference>
<dbReference type="PANTHER" id="PTHR24359:SF1">
    <property type="entry name" value="INHIBITOR OF NUCLEAR FACTOR KAPPA-B KINASE EPSILON SUBUNIT HOMOLOG 1-RELATED"/>
    <property type="match status" value="1"/>
</dbReference>
<keyword evidence="2" id="KW-0808">Transferase</keyword>
<keyword evidence="3" id="KW-1185">Reference proteome</keyword>
<dbReference type="PROSITE" id="PS50011">
    <property type="entry name" value="PROTEIN_KINASE_DOM"/>
    <property type="match status" value="1"/>
</dbReference>
<name>A0ABR1Q8V3_9PEZI</name>
<protein>
    <submittedName>
        <fullName evidence="2">Serine/threonine-protein kinase ppk21</fullName>
    </submittedName>
</protein>
<comment type="caution">
    <text evidence="2">The sequence shown here is derived from an EMBL/GenBank/DDBJ whole genome shotgun (WGS) entry which is preliminary data.</text>
</comment>
<dbReference type="InterPro" id="IPR008271">
    <property type="entry name" value="Ser/Thr_kinase_AS"/>
</dbReference>
<sequence>MDLCVDIADALAALHGCGVVHGDIKPENILIFPKIGHINTFMAKLTDFGHSTSRSEGLKTLPAFTPQWCAPEILQEQHRLSFEGMIATDVYSYGLVVLSVVLGRPYYRDLPDFESLKRDGIMFENAMNLVENEDRASQDSDFELDIIRLLLSKTIRSRSTGRSLSRCLRILRRYKSVQDGSISHNTPRQSTDNLVELQGLNVSQMVSVGYQSLVLCSHQLKHFIIQKLLKIAKNNADPRQPLATWELSVCFFSGFGVDQDFSESTRWLLSAAGYGIPAAEEFSDRLHQAMAAGCNEDSETSAASIYHCVLESNSQAPMQTLANAISVSQSRQESQSVAVSSRDDPSEDLTECEHDGFLTSDDESEDGDFLKGGNLGKLTADVTALVRIGDMKSVVSRR</sequence>
<organism evidence="2 3">
    <name type="scientific">Apiospora aurea</name>
    <dbReference type="NCBI Taxonomy" id="335848"/>
    <lineage>
        <taxon>Eukaryota</taxon>
        <taxon>Fungi</taxon>
        <taxon>Dikarya</taxon>
        <taxon>Ascomycota</taxon>
        <taxon>Pezizomycotina</taxon>
        <taxon>Sordariomycetes</taxon>
        <taxon>Xylariomycetidae</taxon>
        <taxon>Amphisphaeriales</taxon>
        <taxon>Apiosporaceae</taxon>
        <taxon>Apiospora</taxon>
    </lineage>
</organism>
<dbReference type="InterPro" id="IPR011009">
    <property type="entry name" value="Kinase-like_dom_sf"/>
</dbReference>
<accession>A0ABR1Q8V3</accession>
<dbReference type="GeneID" id="92079132"/>
<dbReference type="Gene3D" id="1.10.510.10">
    <property type="entry name" value="Transferase(Phosphotransferase) domain 1"/>
    <property type="match status" value="1"/>
</dbReference>
<reference evidence="2 3" key="1">
    <citation type="submission" date="2023-01" db="EMBL/GenBank/DDBJ databases">
        <title>Analysis of 21 Apiospora genomes using comparative genomics revels a genus with tremendous synthesis potential of carbohydrate active enzymes and secondary metabolites.</title>
        <authorList>
            <person name="Sorensen T."/>
        </authorList>
    </citation>
    <scope>NUCLEOTIDE SEQUENCE [LARGE SCALE GENOMIC DNA]</scope>
    <source>
        <strain evidence="2 3">CBS 24483</strain>
    </source>
</reference>
<dbReference type="Pfam" id="PF00069">
    <property type="entry name" value="Pkinase"/>
    <property type="match status" value="1"/>
</dbReference>
<keyword evidence="2" id="KW-0418">Kinase</keyword>
<dbReference type="SMART" id="SM00220">
    <property type="entry name" value="S_TKc"/>
    <property type="match status" value="1"/>
</dbReference>
<dbReference type="InterPro" id="IPR000719">
    <property type="entry name" value="Prot_kinase_dom"/>
</dbReference>
<dbReference type="PANTHER" id="PTHR24359">
    <property type="entry name" value="SERINE/THREONINE-PROTEIN KINASE SBK1"/>
    <property type="match status" value="1"/>
</dbReference>
<feature type="domain" description="Protein kinase" evidence="1">
    <location>
        <begin position="1"/>
        <end position="171"/>
    </location>
</feature>
<evidence type="ECO:0000313" key="2">
    <source>
        <dbReference type="EMBL" id="KAK7948962.1"/>
    </source>
</evidence>